<evidence type="ECO:0000313" key="4">
    <source>
        <dbReference type="EMBL" id="KAG6538660.1"/>
    </source>
</evidence>
<dbReference type="EMBL" id="JACMSC010000001">
    <property type="protein sequence ID" value="KAG6538660.1"/>
    <property type="molecule type" value="Genomic_DNA"/>
</dbReference>
<evidence type="ECO:0000256" key="1">
    <source>
        <dbReference type="ARBA" id="ARBA00010343"/>
    </source>
</evidence>
<evidence type="ECO:0000259" key="3">
    <source>
        <dbReference type="Pfam" id="PF00125"/>
    </source>
</evidence>
<protein>
    <recommendedName>
        <fullName evidence="3">Core Histone H2A/H2B/H3 domain-containing protein</fullName>
    </recommendedName>
</protein>
<comment type="caution">
    <text evidence="4">The sequence shown here is derived from an EMBL/GenBank/DDBJ whole genome shotgun (WGS) entry which is preliminary data.</text>
</comment>
<sequence length="103" mass="11926">MAKTKQMTWEVEEAVGDEGREEVIPHDQWHEETPPLPSGHGSIEEYPEVPEENGVANLETVKAMESYFIRLFEDNNLYMIHAKRETIMPKDIQLACRIRSEKA</sequence>
<dbReference type="InterPro" id="IPR000164">
    <property type="entry name" value="Histone_H3/CENP-A"/>
</dbReference>
<evidence type="ECO:0000256" key="2">
    <source>
        <dbReference type="SAM" id="MobiDB-lite"/>
    </source>
</evidence>
<organism evidence="4 5">
    <name type="scientific">Zingiber officinale</name>
    <name type="common">Ginger</name>
    <name type="synonym">Amomum zingiber</name>
    <dbReference type="NCBI Taxonomy" id="94328"/>
    <lineage>
        <taxon>Eukaryota</taxon>
        <taxon>Viridiplantae</taxon>
        <taxon>Streptophyta</taxon>
        <taxon>Embryophyta</taxon>
        <taxon>Tracheophyta</taxon>
        <taxon>Spermatophyta</taxon>
        <taxon>Magnoliopsida</taxon>
        <taxon>Liliopsida</taxon>
        <taxon>Zingiberales</taxon>
        <taxon>Zingiberaceae</taxon>
        <taxon>Zingiber</taxon>
    </lineage>
</organism>
<dbReference type="Proteomes" id="UP000734854">
    <property type="component" value="Unassembled WGS sequence"/>
</dbReference>
<gene>
    <name evidence="4" type="ORF">ZIOFF_003788</name>
</gene>
<dbReference type="GO" id="GO:0030527">
    <property type="term" value="F:structural constituent of chromatin"/>
    <property type="evidence" value="ECO:0007669"/>
    <property type="project" value="InterPro"/>
</dbReference>
<comment type="similarity">
    <text evidence="1">Belongs to the histone H3 family.</text>
</comment>
<dbReference type="PANTHER" id="PTHR11426">
    <property type="entry name" value="HISTONE H3"/>
    <property type="match status" value="1"/>
</dbReference>
<dbReference type="PRINTS" id="PR00622">
    <property type="entry name" value="HISTONEH3"/>
</dbReference>
<dbReference type="AlphaFoldDB" id="A0A8J5IDV6"/>
<dbReference type="GO" id="GO:0003677">
    <property type="term" value="F:DNA binding"/>
    <property type="evidence" value="ECO:0007669"/>
    <property type="project" value="InterPro"/>
</dbReference>
<dbReference type="InterPro" id="IPR009072">
    <property type="entry name" value="Histone-fold"/>
</dbReference>
<dbReference type="InterPro" id="IPR007125">
    <property type="entry name" value="H2A/H2B/H3"/>
</dbReference>
<feature type="region of interest" description="Disordered" evidence="2">
    <location>
        <begin position="1"/>
        <end position="46"/>
    </location>
</feature>
<accession>A0A8J5IDV6</accession>
<name>A0A8J5IDV6_ZINOF</name>
<dbReference type="Pfam" id="PF00125">
    <property type="entry name" value="Histone"/>
    <property type="match status" value="1"/>
</dbReference>
<dbReference type="SMART" id="SM00428">
    <property type="entry name" value="H3"/>
    <property type="match status" value="1"/>
</dbReference>
<keyword evidence="5" id="KW-1185">Reference proteome</keyword>
<dbReference type="Gene3D" id="1.10.20.10">
    <property type="entry name" value="Histone, subunit A"/>
    <property type="match status" value="1"/>
</dbReference>
<evidence type="ECO:0000313" key="5">
    <source>
        <dbReference type="Proteomes" id="UP000734854"/>
    </source>
</evidence>
<dbReference type="GO" id="GO:0046982">
    <property type="term" value="F:protein heterodimerization activity"/>
    <property type="evidence" value="ECO:0007669"/>
    <property type="project" value="InterPro"/>
</dbReference>
<dbReference type="GO" id="GO:0000786">
    <property type="term" value="C:nucleosome"/>
    <property type="evidence" value="ECO:0007669"/>
    <property type="project" value="InterPro"/>
</dbReference>
<reference evidence="4 5" key="1">
    <citation type="submission" date="2020-08" db="EMBL/GenBank/DDBJ databases">
        <title>Plant Genome Project.</title>
        <authorList>
            <person name="Zhang R.-G."/>
        </authorList>
    </citation>
    <scope>NUCLEOTIDE SEQUENCE [LARGE SCALE GENOMIC DNA]</scope>
    <source>
        <tissue evidence="4">Rhizome</tissue>
    </source>
</reference>
<proteinExistence type="inferred from homology"/>
<feature type="domain" description="Core Histone H2A/H2B/H3" evidence="3">
    <location>
        <begin position="62"/>
        <end position="98"/>
    </location>
</feature>
<dbReference type="SUPFAM" id="SSF47113">
    <property type="entry name" value="Histone-fold"/>
    <property type="match status" value="1"/>
</dbReference>
<feature type="compositionally biased region" description="Basic and acidic residues" evidence="2">
    <location>
        <begin position="17"/>
        <end position="33"/>
    </location>
</feature>